<dbReference type="EnsemblPlants" id="AVESA.00010b.r2.1DG0139980.1">
    <property type="protein sequence ID" value="AVESA.00010b.r2.1DG0139980.1.CDS"/>
    <property type="gene ID" value="AVESA.00010b.r2.1DG0139980"/>
</dbReference>
<evidence type="ECO:0000313" key="1">
    <source>
        <dbReference type="EnsemblPlants" id="AVESA.00010b.r2.1DG0139980.1.CDS"/>
    </source>
</evidence>
<evidence type="ECO:0000313" key="2">
    <source>
        <dbReference type="Proteomes" id="UP001732700"/>
    </source>
</evidence>
<accession>A0ACD5TXJ8</accession>
<keyword evidence="2" id="KW-1185">Reference proteome</keyword>
<dbReference type="Proteomes" id="UP001732700">
    <property type="component" value="Chromosome 1D"/>
</dbReference>
<organism evidence="1 2">
    <name type="scientific">Avena sativa</name>
    <name type="common">Oat</name>
    <dbReference type="NCBI Taxonomy" id="4498"/>
    <lineage>
        <taxon>Eukaryota</taxon>
        <taxon>Viridiplantae</taxon>
        <taxon>Streptophyta</taxon>
        <taxon>Embryophyta</taxon>
        <taxon>Tracheophyta</taxon>
        <taxon>Spermatophyta</taxon>
        <taxon>Magnoliopsida</taxon>
        <taxon>Liliopsida</taxon>
        <taxon>Poales</taxon>
        <taxon>Poaceae</taxon>
        <taxon>BOP clade</taxon>
        <taxon>Pooideae</taxon>
        <taxon>Poodae</taxon>
        <taxon>Poeae</taxon>
        <taxon>Poeae Chloroplast Group 1 (Aveneae type)</taxon>
        <taxon>Aveninae</taxon>
        <taxon>Avena</taxon>
    </lineage>
</organism>
<proteinExistence type="predicted"/>
<name>A0ACD5TXJ8_AVESA</name>
<sequence>MSGGDIGLEEVVDESGCLEPFFYDEAEVVAEAAAKAERRRREAEEKAAEHARKVEEYTRRNAAHQAVLDRFTEYDPKTGEVCYTRFYHKDLSTFDIDEESPLPPMRYSHTANPSTYINPDGKQVYDLWESANIFSVKIAASDVPFPLEVYGTVIARDYLDFKCVYLFRRSREDFQVINSEDESLILTGPARGLVLLDNIYLEIDLKVKDKSNKDQELSKGLCVIDGVRLGGLKYSDVGCVDLESRLSTVEVKFAVVVFAVEATIEIKVLKGSFCGEITACTSVIQDCLVLHDSKACGVTCDGSGTIPLWRRVVCVGKKETLILTVATASATRTLEFTPDVNGATEDEVTCGDVRMLVKVNWSLFD</sequence>
<protein>
    <submittedName>
        <fullName evidence="1">Uncharacterized protein</fullName>
    </submittedName>
</protein>
<reference evidence="1" key="2">
    <citation type="submission" date="2025-09" db="UniProtKB">
        <authorList>
            <consortium name="EnsemblPlants"/>
        </authorList>
    </citation>
    <scope>IDENTIFICATION</scope>
</reference>
<reference evidence="1" key="1">
    <citation type="submission" date="2021-05" db="EMBL/GenBank/DDBJ databases">
        <authorList>
            <person name="Scholz U."/>
            <person name="Mascher M."/>
            <person name="Fiebig A."/>
        </authorList>
    </citation>
    <scope>NUCLEOTIDE SEQUENCE [LARGE SCALE GENOMIC DNA]</scope>
</reference>